<proteinExistence type="predicted"/>
<dbReference type="EMBL" id="PFAT01000034">
    <property type="protein sequence ID" value="PIR92254.1"/>
    <property type="molecule type" value="Genomic_DNA"/>
</dbReference>
<dbReference type="PANTHER" id="PTHR12993:SF11">
    <property type="entry name" value="N-ACETYLGLUCOSAMINYL-PHOSPHATIDYLINOSITOL DE-N-ACETYLASE"/>
    <property type="match status" value="1"/>
</dbReference>
<dbReference type="GO" id="GO:0016811">
    <property type="term" value="F:hydrolase activity, acting on carbon-nitrogen (but not peptide) bonds, in linear amides"/>
    <property type="evidence" value="ECO:0007669"/>
    <property type="project" value="TreeGrafter"/>
</dbReference>
<comment type="caution">
    <text evidence="1">The sequence shown here is derived from an EMBL/GenBank/DDBJ whole genome shotgun (WGS) entry which is preliminary data.</text>
</comment>
<sequence>MNKILVVAAHPDDEILGVGATILKHVARGDEINILILGDGETSKDGPQDTNKRARQAKQAAKFLAVKKLVLKTLPDQKFDSLPILDITKQIEAVVSQIKPQIIYTHCPTDLNMDHRITCQSVLTACRPKPGFSVKKILAFETLSSTEWQLKNGANLFCPTQYEDVTDFIDKKIEALKIYQGELLEYPHPRSEIGVRVLAQYRGMEVGFKYAEAFQIVRELND</sequence>
<name>A0A2H0UZJ4_9BACT</name>
<organism evidence="1 2">
    <name type="scientific">Candidatus Falkowbacteria bacterium CG10_big_fil_rev_8_21_14_0_10_44_15</name>
    <dbReference type="NCBI Taxonomy" id="1974569"/>
    <lineage>
        <taxon>Bacteria</taxon>
        <taxon>Candidatus Falkowiibacteriota</taxon>
    </lineage>
</organism>
<evidence type="ECO:0000313" key="1">
    <source>
        <dbReference type="EMBL" id="PIR92254.1"/>
    </source>
</evidence>
<reference evidence="2" key="1">
    <citation type="submission" date="2017-09" db="EMBL/GenBank/DDBJ databases">
        <title>Depth-based differentiation of microbial function through sediment-hosted aquifers and enrichment of novel symbionts in the deep terrestrial subsurface.</title>
        <authorList>
            <person name="Probst A.J."/>
            <person name="Ladd B."/>
            <person name="Jarett J.K."/>
            <person name="Geller-Mcgrath D.E."/>
            <person name="Sieber C.M.K."/>
            <person name="Emerson J.B."/>
            <person name="Anantharaman K."/>
            <person name="Thomas B.C."/>
            <person name="Malmstrom R."/>
            <person name="Stieglmeier M."/>
            <person name="Klingl A."/>
            <person name="Woyke T."/>
            <person name="Ryan C.M."/>
            <person name="Banfield J.F."/>
        </authorList>
    </citation>
    <scope>NUCLEOTIDE SEQUENCE [LARGE SCALE GENOMIC DNA]</scope>
</reference>
<dbReference type="Proteomes" id="UP000228510">
    <property type="component" value="Unassembled WGS sequence"/>
</dbReference>
<accession>A0A2H0UZJ4</accession>
<gene>
    <name evidence="1" type="ORF">COU01_02775</name>
</gene>
<dbReference type="SUPFAM" id="SSF102588">
    <property type="entry name" value="LmbE-like"/>
    <property type="match status" value="1"/>
</dbReference>
<dbReference type="Gene3D" id="3.40.50.10320">
    <property type="entry name" value="LmbE-like"/>
    <property type="match status" value="1"/>
</dbReference>
<dbReference type="Pfam" id="PF02585">
    <property type="entry name" value="PIG-L"/>
    <property type="match status" value="1"/>
</dbReference>
<dbReference type="PANTHER" id="PTHR12993">
    <property type="entry name" value="N-ACETYLGLUCOSAMINYL-PHOSPHATIDYLINOSITOL DE-N-ACETYLASE-RELATED"/>
    <property type="match status" value="1"/>
</dbReference>
<dbReference type="AlphaFoldDB" id="A0A2H0UZJ4"/>
<evidence type="ECO:0000313" key="2">
    <source>
        <dbReference type="Proteomes" id="UP000228510"/>
    </source>
</evidence>
<dbReference type="InterPro" id="IPR003737">
    <property type="entry name" value="GlcNAc_PI_deacetylase-related"/>
</dbReference>
<protein>
    <submittedName>
        <fullName evidence="1">GlcNAc-PI de-N-acetylase</fullName>
    </submittedName>
</protein>
<dbReference type="InterPro" id="IPR024078">
    <property type="entry name" value="LmbE-like_dom_sf"/>
</dbReference>